<dbReference type="FunFam" id="3.30.1490.20:FF:000018">
    <property type="entry name" value="Biotin carboxylase"/>
    <property type="match status" value="1"/>
</dbReference>
<dbReference type="PANTHER" id="PTHR18866">
    <property type="entry name" value="CARBOXYLASE:PYRUVATE/ACETYL-COA/PROPIONYL-COA CARBOXYLASE"/>
    <property type="match status" value="1"/>
</dbReference>
<evidence type="ECO:0000256" key="11">
    <source>
        <dbReference type="ARBA" id="ARBA00023211"/>
    </source>
</evidence>
<comment type="pathway">
    <text evidence="2">Metabolic intermediate metabolism; propanoyl-CoA degradation; succinyl-CoA from propanoyl-CoA: step 1/3.</text>
</comment>
<dbReference type="InterPro" id="IPR011764">
    <property type="entry name" value="Biotin_carboxylation_dom"/>
</dbReference>
<accession>A0AAJ6QSU1</accession>
<dbReference type="PANTHER" id="PTHR18866:SF33">
    <property type="entry name" value="METHYLCROTONOYL-COA CARBOXYLASE SUBUNIT ALPHA, MITOCHONDRIAL-RELATED"/>
    <property type="match status" value="1"/>
</dbReference>
<feature type="domain" description="ATP-grasp" evidence="17">
    <location>
        <begin position="160"/>
        <end position="357"/>
    </location>
</feature>
<feature type="domain" description="Lipoyl-binding" evidence="16">
    <location>
        <begin position="633"/>
        <end position="708"/>
    </location>
</feature>
<evidence type="ECO:0000256" key="9">
    <source>
        <dbReference type="ARBA" id="ARBA00022963"/>
    </source>
</evidence>
<dbReference type="GO" id="GO:0004658">
    <property type="term" value="F:propionyl-CoA carboxylase activity"/>
    <property type="evidence" value="ECO:0007669"/>
    <property type="project" value="UniProtKB-EC"/>
</dbReference>
<dbReference type="PROSITE" id="PS50979">
    <property type="entry name" value="BC"/>
    <property type="match status" value="1"/>
</dbReference>
<dbReference type="SUPFAM" id="SSF51230">
    <property type="entry name" value="Single hybrid motif"/>
    <property type="match status" value="1"/>
</dbReference>
<comment type="cofactor">
    <cofactor evidence="1">
        <name>biotin</name>
        <dbReference type="ChEBI" id="CHEBI:57586"/>
    </cofactor>
</comment>
<dbReference type="InterPro" id="IPR050856">
    <property type="entry name" value="Biotin_carboxylase_complex"/>
</dbReference>
<dbReference type="EC" id="6.4.1.3" evidence="3"/>
<comment type="function">
    <text evidence="14">This is one of the 2 subunits of the biotin-dependent propionyl-CoA carboxylase (PCC), a mitochondrial enzyme involved in the catabolism of odd chain fatty acids, branched-chain amino acids isoleucine, threonine, methionine, and valine and other metabolites. Propionyl-CoA carboxylase catalyzes the carboxylation of propionyl-CoA/propanoyl-CoA to D-methylmalonyl-CoA/(S)-methylmalonyl-CoA. Within the holoenzyme, the alpha subunit catalyzes the ATP-dependent carboxylation of the biotin carried by the biotin carboxyl carrier (BCC) domain, while the beta subunit then transfers the carboxyl group from carboxylated biotin to propionyl-CoA. Propionyl-CoA carboxylase also significantly acts on butyryl-CoA/butanoyl-CoA, which is converted to ethylmalonyl-CoA/(2S)-ethylmalonyl-CoA. Other alternative minor substrates include (2E)-butenoyl-CoA/crotonoyl-CoA.</text>
</comment>
<dbReference type="InterPro" id="IPR016185">
    <property type="entry name" value="PreATP-grasp_dom_sf"/>
</dbReference>
<dbReference type="PROSITE" id="PS50968">
    <property type="entry name" value="BIOTINYL_LIPOYL"/>
    <property type="match status" value="1"/>
</dbReference>
<evidence type="ECO:0000313" key="19">
    <source>
        <dbReference type="Proteomes" id="UP000694867"/>
    </source>
</evidence>
<keyword evidence="12" id="KW-0092">Biotin</keyword>
<dbReference type="Pfam" id="PF18140">
    <property type="entry name" value="PCC_BT"/>
    <property type="match status" value="1"/>
</dbReference>
<sequence>MFLRIQNSRMQPLRKCLVNSRRAFASADIYTTDPIDPSEAKFGKILIANRGEIACRVINTCKRMGIKTVAIHSDVDSRSLFVRMADEAFCVGPAPTSQSYLNVDAILEAIKNSGAEAVHPGYGFLSENTTFAALLEEEGVTFIGPNSKAIESMGDKIMSKKLANQAKVNCIPGFDGVVDTPEEAIKIAKQIGYPVMIKASAGGGGKGMRVAWNDKEAAEGFRFSKEEAAASFGDDRLLIEKFIDKPRHIEIQFMCDKHGNGVYLNERECSIQRRNQKVIEEAPSTFVNPELRKAMGEQALALAKAVGYDSAGTCEFLVDSQKNFYFLEMNTRLQVEHPITECITGVDLVHQMIRVAKGHPLRINQSQVPLNGWAFESRVYAEDPFKNFGLPSIGRLHRYIEPTNIPRVRCDSGIVEGSEISIYYDPMICKLVTYGPTREDARKTMISALDEYVIRGVNHNISLLRAIMGEESFIRGDTDTGYLKKIWPDGFTGIPLTVETKNHLAAISSCVYVQDDITASSILSSRRLEGTDGASRVWEVQVDIKDERVRASVIRSSNGRYLVNIDGNHLEVSLPESLSQPTIPVSVGDANYVVQVPTRDFAGNIRLRFEGTAFDLKVVPTECAEYLQRMPEKPKPDVSKQVAAPMPGLVKSVAVQVGDVVGENQEVCVVEAMKMQNSLVSLAMGKIKAVLVKEGEAVEEGQLLVELE</sequence>
<evidence type="ECO:0000256" key="6">
    <source>
        <dbReference type="ARBA" id="ARBA00022741"/>
    </source>
</evidence>
<evidence type="ECO:0000256" key="4">
    <source>
        <dbReference type="ARBA" id="ARBA00022598"/>
    </source>
</evidence>
<dbReference type="SMART" id="SM00878">
    <property type="entry name" value="Biotin_carb_C"/>
    <property type="match status" value="1"/>
</dbReference>
<dbReference type="FunFam" id="3.40.50.20:FF:000010">
    <property type="entry name" value="Propionyl-CoA carboxylase subunit alpha"/>
    <property type="match status" value="1"/>
</dbReference>
<evidence type="ECO:0000256" key="13">
    <source>
        <dbReference type="ARBA" id="ARBA00049495"/>
    </source>
</evidence>
<keyword evidence="5" id="KW-0479">Metal-binding</keyword>
<dbReference type="KEGG" id="goe:100904084"/>
<proteinExistence type="predicted"/>
<evidence type="ECO:0000256" key="1">
    <source>
        <dbReference type="ARBA" id="ARBA00001953"/>
    </source>
</evidence>
<dbReference type="FunFam" id="2.40.50.100:FF:000003">
    <property type="entry name" value="Acetyl-CoA carboxylase biotin carboxyl carrier protein"/>
    <property type="match status" value="1"/>
</dbReference>
<evidence type="ECO:0000259" key="18">
    <source>
        <dbReference type="PROSITE" id="PS50979"/>
    </source>
</evidence>
<dbReference type="NCBIfam" id="NF006367">
    <property type="entry name" value="PRK08591.1"/>
    <property type="match status" value="1"/>
</dbReference>
<dbReference type="Gene3D" id="2.40.50.100">
    <property type="match status" value="1"/>
</dbReference>
<keyword evidence="10" id="KW-0443">Lipid metabolism</keyword>
<dbReference type="Pfam" id="PF00289">
    <property type="entry name" value="Biotin_carb_N"/>
    <property type="match status" value="1"/>
</dbReference>
<evidence type="ECO:0000256" key="5">
    <source>
        <dbReference type="ARBA" id="ARBA00022723"/>
    </source>
</evidence>
<name>A0AAJ6QSU1_9ACAR</name>
<keyword evidence="19" id="KW-1185">Reference proteome</keyword>
<dbReference type="Gene3D" id="3.30.470.20">
    <property type="entry name" value="ATP-grasp fold, B domain"/>
    <property type="match status" value="1"/>
</dbReference>
<dbReference type="GO" id="GO:0016042">
    <property type="term" value="P:lipid catabolic process"/>
    <property type="evidence" value="ECO:0007669"/>
    <property type="project" value="UniProtKB-KW"/>
</dbReference>
<keyword evidence="6 15" id="KW-0547">Nucleotide-binding</keyword>
<dbReference type="SUPFAM" id="SSF56059">
    <property type="entry name" value="Glutathione synthetase ATP-binding domain-like"/>
    <property type="match status" value="1"/>
</dbReference>
<evidence type="ECO:0000256" key="10">
    <source>
        <dbReference type="ARBA" id="ARBA00023098"/>
    </source>
</evidence>
<dbReference type="InterPro" id="IPR011054">
    <property type="entry name" value="Rudment_hybrid_motif"/>
</dbReference>
<organism evidence="19 20">
    <name type="scientific">Galendromus occidentalis</name>
    <name type="common">western predatory mite</name>
    <dbReference type="NCBI Taxonomy" id="34638"/>
    <lineage>
        <taxon>Eukaryota</taxon>
        <taxon>Metazoa</taxon>
        <taxon>Ecdysozoa</taxon>
        <taxon>Arthropoda</taxon>
        <taxon>Chelicerata</taxon>
        <taxon>Arachnida</taxon>
        <taxon>Acari</taxon>
        <taxon>Parasitiformes</taxon>
        <taxon>Mesostigmata</taxon>
        <taxon>Gamasina</taxon>
        <taxon>Phytoseioidea</taxon>
        <taxon>Phytoseiidae</taxon>
        <taxon>Typhlodrominae</taxon>
        <taxon>Galendromus</taxon>
    </lineage>
</organism>
<evidence type="ECO:0000256" key="14">
    <source>
        <dbReference type="ARBA" id="ARBA00056148"/>
    </source>
</evidence>
<dbReference type="InterPro" id="IPR011761">
    <property type="entry name" value="ATP-grasp"/>
</dbReference>
<dbReference type="SUPFAM" id="SSF52440">
    <property type="entry name" value="PreATP-grasp domain"/>
    <property type="match status" value="1"/>
</dbReference>
<dbReference type="Pfam" id="PF00364">
    <property type="entry name" value="Biotin_lipoyl"/>
    <property type="match status" value="1"/>
</dbReference>
<dbReference type="Pfam" id="PF02786">
    <property type="entry name" value="CPSase_L_D2"/>
    <property type="match status" value="1"/>
</dbReference>
<dbReference type="Proteomes" id="UP000694867">
    <property type="component" value="Unplaced"/>
</dbReference>
<comment type="catalytic activity">
    <reaction evidence="13">
        <text>propanoyl-CoA + hydrogencarbonate + ATP = (S)-methylmalonyl-CoA + ADP + phosphate + H(+)</text>
        <dbReference type="Rhea" id="RHEA:23720"/>
        <dbReference type="ChEBI" id="CHEBI:15378"/>
        <dbReference type="ChEBI" id="CHEBI:17544"/>
        <dbReference type="ChEBI" id="CHEBI:30616"/>
        <dbReference type="ChEBI" id="CHEBI:43474"/>
        <dbReference type="ChEBI" id="CHEBI:57327"/>
        <dbReference type="ChEBI" id="CHEBI:57392"/>
        <dbReference type="ChEBI" id="CHEBI:456216"/>
        <dbReference type="EC" id="6.4.1.3"/>
    </reaction>
    <physiologicalReaction direction="left-to-right" evidence="13">
        <dbReference type="Rhea" id="RHEA:23721"/>
    </physiologicalReaction>
</comment>
<evidence type="ECO:0000256" key="7">
    <source>
        <dbReference type="ARBA" id="ARBA00022840"/>
    </source>
</evidence>
<dbReference type="InterPro" id="IPR011053">
    <property type="entry name" value="Single_hybrid_motif"/>
</dbReference>
<dbReference type="PROSITE" id="PS00866">
    <property type="entry name" value="CPSASE_1"/>
    <property type="match status" value="1"/>
</dbReference>
<feature type="domain" description="Biotin carboxylation" evidence="18">
    <location>
        <begin position="41"/>
        <end position="488"/>
    </location>
</feature>
<evidence type="ECO:0000256" key="12">
    <source>
        <dbReference type="ARBA" id="ARBA00023267"/>
    </source>
</evidence>
<evidence type="ECO:0000256" key="3">
    <source>
        <dbReference type="ARBA" id="ARBA00013050"/>
    </source>
</evidence>
<gene>
    <name evidence="20" type="primary">LOC100904084</name>
</gene>
<keyword evidence="9" id="KW-0442">Lipid degradation</keyword>
<protein>
    <recommendedName>
        <fullName evidence="3">propionyl-CoA carboxylase</fullName>
        <ecNumber evidence="3">6.4.1.3</ecNumber>
    </recommendedName>
</protein>
<keyword evidence="11" id="KW-0464">Manganese</keyword>
<evidence type="ECO:0000256" key="8">
    <source>
        <dbReference type="ARBA" id="ARBA00022842"/>
    </source>
</evidence>
<dbReference type="GO" id="GO:0046872">
    <property type="term" value="F:metal ion binding"/>
    <property type="evidence" value="ECO:0007669"/>
    <property type="project" value="UniProtKB-KW"/>
</dbReference>
<dbReference type="PROSITE" id="PS00188">
    <property type="entry name" value="BIOTIN"/>
    <property type="match status" value="1"/>
</dbReference>
<dbReference type="InterPro" id="IPR005481">
    <property type="entry name" value="BC-like_N"/>
</dbReference>
<evidence type="ECO:0000313" key="20">
    <source>
        <dbReference type="RefSeq" id="XP_003742789.1"/>
    </source>
</evidence>
<keyword evidence="8" id="KW-0460">Magnesium</keyword>
<dbReference type="CDD" id="cd06850">
    <property type="entry name" value="biotinyl_domain"/>
    <property type="match status" value="1"/>
</dbReference>
<evidence type="ECO:0000259" key="17">
    <source>
        <dbReference type="PROSITE" id="PS50975"/>
    </source>
</evidence>
<dbReference type="GO" id="GO:0009374">
    <property type="term" value="F:biotin binding"/>
    <property type="evidence" value="ECO:0007669"/>
    <property type="project" value="UniProtKB-ARBA"/>
</dbReference>
<keyword evidence="4" id="KW-0436">Ligase</keyword>
<dbReference type="Pfam" id="PF02785">
    <property type="entry name" value="Biotin_carb_C"/>
    <property type="match status" value="1"/>
</dbReference>
<dbReference type="Gene3D" id="3.30.700.30">
    <property type="match status" value="1"/>
</dbReference>
<dbReference type="GO" id="GO:0005524">
    <property type="term" value="F:ATP binding"/>
    <property type="evidence" value="ECO:0007669"/>
    <property type="project" value="UniProtKB-UniRule"/>
</dbReference>
<dbReference type="AlphaFoldDB" id="A0AAJ6QSU1"/>
<evidence type="ECO:0000256" key="2">
    <source>
        <dbReference type="ARBA" id="ARBA00005060"/>
    </source>
</evidence>
<reference evidence="20" key="1">
    <citation type="submission" date="2025-08" db="UniProtKB">
        <authorList>
            <consortium name="RefSeq"/>
        </authorList>
    </citation>
    <scope>IDENTIFICATION</scope>
</reference>
<dbReference type="PROSITE" id="PS00867">
    <property type="entry name" value="CPSASE_2"/>
    <property type="match status" value="1"/>
</dbReference>
<dbReference type="InterPro" id="IPR005482">
    <property type="entry name" value="Biotin_COase_C"/>
</dbReference>
<dbReference type="InterPro" id="IPR041265">
    <property type="entry name" value="PCC_BT"/>
</dbReference>
<dbReference type="RefSeq" id="XP_003742789.1">
    <property type="nucleotide sequence ID" value="XM_003742741.2"/>
</dbReference>
<evidence type="ECO:0000259" key="16">
    <source>
        <dbReference type="PROSITE" id="PS50968"/>
    </source>
</evidence>
<dbReference type="GO" id="GO:0005739">
    <property type="term" value="C:mitochondrion"/>
    <property type="evidence" value="ECO:0007669"/>
    <property type="project" value="TreeGrafter"/>
</dbReference>
<keyword evidence="7 15" id="KW-0067">ATP-binding</keyword>
<dbReference type="PROSITE" id="PS50975">
    <property type="entry name" value="ATP_GRASP"/>
    <property type="match status" value="1"/>
</dbReference>
<dbReference type="InterPro" id="IPR000089">
    <property type="entry name" value="Biotin_lipoyl"/>
</dbReference>
<evidence type="ECO:0000256" key="15">
    <source>
        <dbReference type="PROSITE-ProRule" id="PRU00409"/>
    </source>
</evidence>
<dbReference type="GeneID" id="100904084"/>
<dbReference type="SUPFAM" id="SSF51246">
    <property type="entry name" value="Rudiment single hybrid motif"/>
    <property type="match status" value="1"/>
</dbReference>
<dbReference type="FunFam" id="3.30.470.20:FF:000028">
    <property type="entry name" value="Methylcrotonoyl-CoA carboxylase subunit alpha, mitochondrial"/>
    <property type="match status" value="1"/>
</dbReference>
<dbReference type="InterPro" id="IPR005479">
    <property type="entry name" value="CPAse_ATP-bd"/>
</dbReference>
<dbReference type="InterPro" id="IPR001882">
    <property type="entry name" value="Biotin_BS"/>
</dbReference>